<dbReference type="InterPro" id="IPR011527">
    <property type="entry name" value="ABC1_TM_dom"/>
</dbReference>
<evidence type="ECO:0000256" key="7">
    <source>
        <dbReference type="ARBA" id="ARBA00022692"/>
    </source>
</evidence>
<dbReference type="GO" id="GO:0005524">
    <property type="term" value="F:ATP binding"/>
    <property type="evidence" value="ECO:0007669"/>
    <property type="project" value="UniProtKB-KW"/>
</dbReference>
<evidence type="ECO:0000256" key="1">
    <source>
        <dbReference type="ARBA" id="ARBA00004128"/>
    </source>
</evidence>
<dbReference type="InterPro" id="IPR056227">
    <property type="entry name" value="TMD0_ABC"/>
</dbReference>
<evidence type="ECO:0000256" key="10">
    <source>
        <dbReference type="ARBA" id="ARBA00022840"/>
    </source>
</evidence>
<accession>A0AAE1AW25</accession>
<evidence type="ECO:0000313" key="21">
    <source>
        <dbReference type="Proteomes" id="UP001283361"/>
    </source>
</evidence>
<dbReference type="CDD" id="cd03250">
    <property type="entry name" value="ABCC_MRP_domain1"/>
    <property type="match status" value="1"/>
</dbReference>
<feature type="transmembrane region" description="Helical" evidence="17">
    <location>
        <begin position="586"/>
        <end position="604"/>
    </location>
</feature>
<dbReference type="Pfam" id="PF00664">
    <property type="entry name" value="ABC_membrane"/>
    <property type="match status" value="2"/>
</dbReference>
<gene>
    <name evidence="20" type="ORF">RRG08_028311</name>
</gene>
<evidence type="ECO:0000256" key="15">
    <source>
        <dbReference type="ARBA" id="ARBA00047523"/>
    </source>
</evidence>
<feature type="transmembrane region" description="Helical" evidence="17">
    <location>
        <begin position="474"/>
        <end position="491"/>
    </location>
</feature>
<keyword evidence="21" id="KW-1185">Reference proteome</keyword>
<feature type="domain" description="ABC transporter" evidence="18">
    <location>
        <begin position="658"/>
        <end position="892"/>
    </location>
</feature>
<dbReference type="GO" id="GO:0005886">
    <property type="term" value="C:plasma membrane"/>
    <property type="evidence" value="ECO:0007669"/>
    <property type="project" value="UniProtKB-SubCell"/>
</dbReference>
<evidence type="ECO:0000256" key="14">
    <source>
        <dbReference type="ARBA" id="ARBA00024220"/>
    </source>
</evidence>
<feature type="transmembrane region" description="Helical" evidence="17">
    <location>
        <begin position="89"/>
        <end position="107"/>
    </location>
</feature>
<evidence type="ECO:0000256" key="2">
    <source>
        <dbReference type="ARBA" id="ARBA00004651"/>
    </source>
</evidence>
<dbReference type="InterPro" id="IPR003593">
    <property type="entry name" value="AAA+_ATPase"/>
</dbReference>
<feature type="domain" description="ABC transmembrane type-1" evidence="19">
    <location>
        <begin position="1001"/>
        <end position="1286"/>
    </location>
</feature>
<dbReference type="SMART" id="SM00382">
    <property type="entry name" value="AAA"/>
    <property type="match status" value="2"/>
</dbReference>
<dbReference type="PROSITE" id="PS50929">
    <property type="entry name" value="ABC_TM1F"/>
    <property type="match status" value="2"/>
</dbReference>
<evidence type="ECO:0000256" key="3">
    <source>
        <dbReference type="ARBA" id="ARBA00009726"/>
    </source>
</evidence>
<feature type="transmembrane region" description="Helical" evidence="17">
    <location>
        <begin position="332"/>
        <end position="351"/>
    </location>
</feature>
<dbReference type="InterPro" id="IPR017871">
    <property type="entry name" value="ABC_transporter-like_CS"/>
</dbReference>
<dbReference type="Proteomes" id="UP001283361">
    <property type="component" value="Unassembled WGS sequence"/>
</dbReference>
<keyword evidence="11" id="KW-1278">Translocase</keyword>
<evidence type="ECO:0000256" key="12">
    <source>
        <dbReference type="ARBA" id="ARBA00022989"/>
    </source>
</evidence>
<evidence type="ECO:0000256" key="11">
    <source>
        <dbReference type="ARBA" id="ARBA00022967"/>
    </source>
</evidence>
<dbReference type="CDD" id="cd18595">
    <property type="entry name" value="ABC_6TM_MRP1_2_3_6_D1_like"/>
    <property type="match status" value="1"/>
</dbReference>
<feature type="compositionally biased region" description="Low complexity" evidence="16">
    <location>
        <begin position="1580"/>
        <end position="1589"/>
    </location>
</feature>
<evidence type="ECO:0000259" key="18">
    <source>
        <dbReference type="PROSITE" id="PS50893"/>
    </source>
</evidence>
<proteinExistence type="inferred from homology"/>
<dbReference type="FunFam" id="3.40.50.300:FF:000293">
    <property type="entry name" value="ATP binding cassette subfamily C member 1"/>
    <property type="match status" value="1"/>
</dbReference>
<feature type="transmembrane region" description="Helical" evidence="17">
    <location>
        <begin position="150"/>
        <end position="173"/>
    </location>
</feature>
<dbReference type="InterPro" id="IPR027417">
    <property type="entry name" value="P-loop_NTPase"/>
</dbReference>
<feature type="transmembrane region" description="Helical" evidence="17">
    <location>
        <begin position="185"/>
        <end position="208"/>
    </location>
</feature>
<evidence type="ECO:0000256" key="17">
    <source>
        <dbReference type="SAM" id="Phobius"/>
    </source>
</evidence>
<keyword evidence="6" id="KW-0926">Vacuole</keyword>
<dbReference type="PROSITE" id="PS50893">
    <property type="entry name" value="ABC_TRANSPORTER_2"/>
    <property type="match status" value="2"/>
</dbReference>
<comment type="similarity">
    <text evidence="3">Belongs to the ABC transporter superfamily. ABCC family. Conjugate transporter (TC 3.A.1.208) subfamily.</text>
</comment>
<dbReference type="InterPro" id="IPR036640">
    <property type="entry name" value="ABC1_TM_sf"/>
</dbReference>
<feature type="domain" description="ABC transmembrane type-1" evidence="19">
    <location>
        <begin position="333"/>
        <end position="618"/>
    </location>
</feature>
<keyword evidence="9" id="KW-0547">Nucleotide-binding</keyword>
<keyword evidence="10" id="KW-0067">ATP-binding</keyword>
<keyword evidence="5" id="KW-1003">Cell membrane</keyword>
<keyword evidence="13 17" id="KW-0472">Membrane</keyword>
<feature type="transmembrane region" description="Helical" evidence="17">
    <location>
        <begin position="992"/>
        <end position="1019"/>
    </location>
</feature>
<dbReference type="Pfam" id="PF24357">
    <property type="entry name" value="TMD0_ABC"/>
    <property type="match status" value="1"/>
</dbReference>
<dbReference type="GO" id="GO:0015431">
    <property type="term" value="F:ABC-type glutathione S-conjugate transporter activity"/>
    <property type="evidence" value="ECO:0007669"/>
    <property type="project" value="UniProtKB-EC"/>
</dbReference>
<dbReference type="GO" id="GO:0000323">
    <property type="term" value="C:lytic vacuole"/>
    <property type="evidence" value="ECO:0007669"/>
    <property type="project" value="UniProtKB-ARBA"/>
</dbReference>
<name>A0AAE1AW25_9GAST</name>
<dbReference type="EMBL" id="JAWDGP010001078">
    <property type="protein sequence ID" value="KAK3795110.1"/>
    <property type="molecule type" value="Genomic_DNA"/>
</dbReference>
<dbReference type="GO" id="GO:0005774">
    <property type="term" value="C:vacuolar membrane"/>
    <property type="evidence" value="ECO:0007669"/>
    <property type="project" value="UniProtKB-SubCell"/>
</dbReference>
<dbReference type="FunFam" id="1.20.1560.10:FF:000001">
    <property type="entry name" value="ATP-binding cassette subfamily C member 1"/>
    <property type="match status" value="1"/>
</dbReference>
<evidence type="ECO:0000256" key="13">
    <source>
        <dbReference type="ARBA" id="ARBA00023136"/>
    </source>
</evidence>
<keyword evidence="7 17" id="KW-0812">Transmembrane</keyword>
<dbReference type="FunFam" id="1.20.1560.10:FF:000020">
    <property type="entry name" value="ABC metal ion transporter"/>
    <property type="match status" value="1"/>
</dbReference>
<feature type="region of interest" description="Disordered" evidence="16">
    <location>
        <begin position="921"/>
        <end position="959"/>
    </location>
</feature>
<evidence type="ECO:0000256" key="8">
    <source>
        <dbReference type="ARBA" id="ARBA00022737"/>
    </source>
</evidence>
<dbReference type="InterPro" id="IPR050173">
    <property type="entry name" value="ABC_transporter_C-like"/>
</dbReference>
<dbReference type="GO" id="GO:0016887">
    <property type="term" value="F:ATP hydrolysis activity"/>
    <property type="evidence" value="ECO:0007669"/>
    <property type="project" value="InterPro"/>
</dbReference>
<evidence type="ECO:0000259" key="19">
    <source>
        <dbReference type="PROSITE" id="PS50929"/>
    </source>
</evidence>
<dbReference type="EC" id="7.6.2.3" evidence="14"/>
<comment type="catalytic activity">
    <reaction evidence="15">
        <text>leukotriene C4(in) + ATP + H2O = leukotriene C4(out) + ADP + phosphate + H(+)</text>
        <dbReference type="Rhea" id="RHEA:38963"/>
        <dbReference type="ChEBI" id="CHEBI:15377"/>
        <dbReference type="ChEBI" id="CHEBI:15378"/>
        <dbReference type="ChEBI" id="CHEBI:30616"/>
        <dbReference type="ChEBI" id="CHEBI:43474"/>
        <dbReference type="ChEBI" id="CHEBI:57973"/>
        <dbReference type="ChEBI" id="CHEBI:456216"/>
    </reaction>
    <physiologicalReaction direction="left-to-right" evidence="15">
        <dbReference type="Rhea" id="RHEA:38964"/>
    </physiologicalReaction>
</comment>
<feature type="region of interest" description="Disordered" evidence="16">
    <location>
        <begin position="1567"/>
        <end position="1597"/>
    </location>
</feature>
<organism evidence="20 21">
    <name type="scientific">Elysia crispata</name>
    <name type="common">lettuce slug</name>
    <dbReference type="NCBI Taxonomy" id="231223"/>
    <lineage>
        <taxon>Eukaryota</taxon>
        <taxon>Metazoa</taxon>
        <taxon>Spiralia</taxon>
        <taxon>Lophotrochozoa</taxon>
        <taxon>Mollusca</taxon>
        <taxon>Gastropoda</taxon>
        <taxon>Heterobranchia</taxon>
        <taxon>Euthyneura</taxon>
        <taxon>Panpulmonata</taxon>
        <taxon>Sacoglossa</taxon>
        <taxon>Placobranchoidea</taxon>
        <taxon>Plakobranchidae</taxon>
        <taxon>Elysia</taxon>
    </lineage>
</organism>
<feature type="transmembrane region" description="Helical" evidence="17">
    <location>
        <begin position="552"/>
        <end position="580"/>
    </location>
</feature>
<dbReference type="Gene3D" id="1.20.1560.10">
    <property type="entry name" value="ABC transporter type 1, transmembrane domain"/>
    <property type="match status" value="2"/>
</dbReference>
<keyword evidence="12 17" id="KW-1133">Transmembrane helix</keyword>
<dbReference type="SUPFAM" id="SSF90123">
    <property type="entry name" value="ABC transporter transmembrane region"/>
    <property type="match status" value="2"/>
</dbReference>
<feature type="compositionally biased region" description="Basic and acidic residues" evidence="16">
    <location>
        <begin position="943"/>
        <end position="955"/>
    </location>
</feature>
<evidence type="ECO:0000256" key="5">
    <source>
        <dbReference type="ARBA" id="ARBA00022475"/>
    </source>
</evidence>
<dbReference type="NCBIfam" id="TIGR00957">
    <property type="entry name" value="MRP_assoc_pro"/>
    <property type="match status" value="1"/>
</dbReference>
<comment type="caution">
    <text evidence="20">The sequence shown here is derived from an EMBL/GenBank/DDBJ whole genome shotgun (WGS) entry which is preliminary data.</text>
</comment>
<dbReference type="InterPro" id="IPR005292">
    <property type="entry name" value="MRP"/>
</dbReference>
<protein>
    <recommendedName>
        <fullName evidence="14">ABC-type glutathione-S-conjugate transporter</fullName>
        <ecNumber evidence="14">7.6.2.3</ecNumber>
    </recommendedName>
</protein>
<evidence type="ECO:0000256" key="9">
    <source>
        <dbReference type="ARBA" id="ARBA00022741"/>
    </source>
</evidence>
<dbReference type="CDD" id="cd03244">
    <property type="entry name" value="ABCC_MRP_domain2"/>
    <property type="match status" value="1"/>
</dbReference>
<keyword evidence="8" id="KW-0677">Repeat</keyword>
<dbReference type="PANTHER" id="PTHR24223">
    <property type="entry name" value="ATP-BINDING CASSETTE SUB-FAMILY C"/>
    <property type="match status" value="1"/>
</dbReference>
<dbReference type="Gene3D" id="3.40.50.300">
    <property type="entry name" value="P-loop containing nucleotide triphosphate hydrolases"/>
    <property type="match status" value="2"/>
</dbReference>
<comment type="subcellular location">
    <subcellularLocation>
        <location evidence="2">Cell membrane</location>
        <topology evidence="2">Multi-pass membrane protein</topology>
    </subcellularLocation>
    <subcellularLocation>
        <location evidence="1">Vacuole membrane</location>
        <topology evidence="1">Multi-pass membrane protein</topology>
    </subcellularLocation>
</comment>
<sequence>MNNNNNNSEGAVLDSFMSPICDGSPFWNSTLLLNNSWPEFTQCFQWTLLSWCPCIWLWITFPVHMWHIHTKPPTDLYRLPSNKLNITKIFICLLLTVLTVLQAFIIAQDATHSAPPSNAFYLASALSATTYLLAAYLTRRSRRAGIASPCILFIYWFLNVACHSVPVYTYVLLGVYHKEKIEFDLLSVAFGFTVLQFLLHFFSERLLIIQQHSIKKQSPEVFASFPSKITFHWMTSYIWQGYRKTLSPEDIWDLPEYYKSSRVVLEFSKSWDKERINTALKNRKAKPMKQPKSEATEYTRLLRDSNERYRKSSSRHTPSLFRAMFKTYAPELFMSFSMRIGADSIQFLLPVLTNLLIEFVQSKEAKNHIEWHGYALVGAFFVVTFVYSVLFNQNSFRGASIGMKVKTALISAVYKKSLTMNNETKRKFTVGSIVNLMALDCQVLQDVTSNIFIVLSAPFQIIVAFYFLNAKLGVSFVAGVAVIVALIPLNARISVLAKRAQAEQLRVKDERLKIMSEILSGIKVLKLHAWETSFEDRIKSLRGRELKLLRSAAILNIINVFSWLCSPVLVTTSTFVTYIFVSDEKYLDSNTAFVSLILFNILSIPMNRLPNIITDIVSAHVSIGRLSKFLAGEDLNPDEVVKEKKAEQMTFENQVRSLRLKGYEKNAISIKSGTFLWDRNMSPVLKNLDISILQGKLIAVVGQMGAGKSSLLSAILGEMEKVSGEVVVKGDVAYVPQQAWIQNMTIKQNILFDRRYHHSRYTRVIKACALQRDLETVIGGENAEIGEKGTNLSGGQKQRISLARAAYHDSDVYLFDDPLSAVDSHVGKHIFKNVISNSGMLKNKTRVLVTHGIHWLPMVDQILVLHQGHLLQAGTYEELLSKDGPFAQYLRNYLMEDDEVDDPEIRYIRSEMWKKVDSVTSDGLTSADEDDRPRRRRLRRRNRLDSTTDSSKTEDGYTSDASMARHGYKLIEEEKSSQGKVKGSVVWDFIRAFGICFAVSLIALLMVYQGVGVGASIWLSMWTDDPYLRNLSLTHTETYMAKTYTYLAVYSALGFVQAVCALAFVGNISLRMVVASKRLHDALLGNILRQPMKFFDTTPLGRVINRFSRDVDMVDSSMTRLVRMFFQQLFTVLSVLVVITYTTPVFIAAAVPLMLVYYLVQKFYVPSSRQLRRNESTTRSPVYSHFSETIAGASSIRAYGVIDRFALESQQRVDVNNAFFYAFSSASRWIRIRLELLGNLIVLFAALFAVTTDNLTGSLVGLSVSYALQVTSTLNELVQNSTQLESNVVSVERIVEYSRLPQEPAWEVPSRALDDDWPQKGDIVFHTYSTRYRPDLDLVLKNVSCHIEDGEKIGIVGRTGAGKSSMSMALFRMIESAGGSIIIDGVNIAEIGLHDLRSRLTIIPQDPVLFSGTLRFNIDPFGNHTDSEIWTTLENAQLKSFVSELPGGLSYLCEEGGQNLSVGQRQLICMTRSLMRRTKVLMLDEATAAVDLETDELIQQTIRHCFKDCTVLTVAHRLNTIMDYDRIIVLDAGRIAEFDTVEKLLENRESIFYSMVKEANLLPYNHDRERSVPGGGGAEPGAVEGASSELTEMPSEQPAIVRQLSWDSSL</sequence>
<dbReference type="CDD" id="cd18603">
    <property type="entry name" value="ABC_6TM_MRP1_2_3_6_D2_like"/>
    <property type="match status" value="1"/>
</dbReference>
<feature type="transmembrane region" description="Helical" evidence="17">
    <location>
        <begin position="48"/>
        <end position="68"/>
    </location>
</feature>
<dbReference type="SUPFAM" id="SSF52540">
    <property type="entry name" value="P-loop containing nucleoside triphosphate hydrolases"/>
    <property type="match status" value="2"/>
</dbReference>
<keyword evidence="4" id="KW-0813">Transport</keyword>
<evidence type="ECO:0000256" key="4">
    <source>
        <dbReference type="ARBA" id="ARBA00022448"/>
    </source>
</evidence>
<feature type="transmembrane region" description="Helical" evidence="17">
    <location>
        <begin position="119"/>
        <end position="138"/>
    </location>
</feature>
<reference evidence="20" key="1">
    <citation type="journal article" date="2023" name="G3 (Bethesda)">
        <title>A reference genome for the long-term kleptoplast-retaining sea slug Elysia crispata morphotype clarki.</title>
        <authorList>
            <person name="Eastman K.E."/>
            <person name="Pendleton A.L."/>
            <person name="Shaikh M.A."/>
            <person name="Suttiyut T."/>
            <person name="Ogas R."/>
            <person name="Tomko P."/>
            <person name="Gavelis G."/>
            <person name="Widhalm J.R."/>
            <person name="Wisecaver J.H."/>
        </authorList>
    </citation>
    <scope>NUCLEOTIDE SEQUENCE</scope>
    <source>
        <strain evidence="20">ECLA1</strain>
    </source>
</reference>
<dbReference type="PROSITE" id="PS00211">
    <property type="entry name" value="ABC_TRANSPORTER_1"/>
    <property type="match status" value="1"/>
</dbReference>
<feature type="transmembrane region" description="Helical" evidence="17">
    <location>
        <begin position="371"/>
        <end position="391"/>
    </location>
</feature>
<dbReference type="InterPro" id="IPR003439">
    <property type="entry name" value="ABC_transporter-like_ATP-bd"/>
</dbReference>
<feature type="transmembrane region" description="Helical" evidence="17">
    <location>
        <begin position="1047"/>
        <end position="1070"/>
    </location>
</feature>
<dbReference type="Pfam" id="PF00005">
    <property type="entry name" value="ABC_tran"/>
    <property type="match status" value="2"/>
</dbReference>
<dbReference type="PANTHER" id="PTHR24223:SF443">
    <property type="entry name" value="MULTIDRUG-RESISTANCE LIKE PROTEIN 1, ISOFORM I"/>
    <property type="match status" value="1"/>
</dbReference>
<dbReference type="FunFam" id="3.40.50.300:FF:000074">
    <property type="entry name" value="Multidrug resistance-associated protein 5 isoform 1"/>
    <property type="match status" value="1"/>
</dbReference>
<evidence type="ECO:0000256" key="16">
    <source>
        <dbReference type="SAM" id="MobiDB-lite"/>
    </source>
</evidence>
<evidence type="ECO:0000313" key="20">
    <source>
        <dbReference type="EMBL" id="KAK3795110.1"/>
    </source>
</evidence>
<feature type="domain" description="ABC transporter" evidence="18">
    <location>
        <begin position="1325"/>
        <end position="1557"/>
    </location>
</feature>
<evidence type="ECO:0000256" key="6">
    <source>
        <dbReference type="ARBA" id="ARBA00022554"/>
    </source>
</evidence>
<feature type="transmembrane region" description="Helical" evidence="17">
    <location>
        <begin position="447"/>
        <end position="468"/>
    </location>
</feature>